<evidence type="ECO:0000256" key="10">
    <source>
        <dbReference type="ARBA" id="ARBA00048205"/>
    </source>
</evidence>
<dbReference type="Gene3D" id="3.20.20.70">
    <property type="entry name" value="Aldolase class I"/>
    <property type="match status" value="1"/>
</dbReference>
<evidence type="ECO:0000256" key="7">
    <source>
        <dbReference type="ARBA" id="ARBA00022857"/>
    </source>
</evidence>
<dbReference type="EC" id="1.3.1.-" evidence="12"/>
<keyword evidence="3" id="KW-0820">tRNA-binding</keyword>
<name>A0A934MJD3_9HYPH</name>
<dbReference type="Gene3D" id="1.10.1200.80">
    <property type="entry name" value="Putative flavin oxidoreducatase, domain 2"/>
    <property type="match status" value="1"/>
</dbReference>
<evidence type="ECO:0000256" key="3">
    <source>
        <dbReference type="ARBA" id="ARBA00022555"/>
    </source>
</evidence>
<dbReference type="RefSeq" id="WP_198880329.1">
    <property type="nucleotide sequence ID" value="NZ_JAEKJA010000001.1"/>
</dbReference>
<keyword evidence="17" id="KW-1185">Reference proteome</keyword>
<comment type="catalytic activity">
    <reaction evidence="11">
        <text>a 5,6-dihydrouridine in tRNA + NAD(+) = a uridine in tRNA + NADH + H(+)</text>
        <dbReference type="Rhea" id="RHEA:54452"/>
        <dbReference type="Rhea" id="RHEA-COMP:13339"/>
        <dbReference type="Rhea" id="RHEA-COMP:13887"/>
        <dbReference type="ChEBI" id="CHEBI:15378"/>
        <dbReference type="ChEBI" id="CHEBI:57540"/>
        <dbReference type="ChEBI" id="CHEBI:57945"/>
        <dbReference type="ChEBI" id="CHEBI:65315"/>
        <dbReference type="ChEBI" id="CHEBI:74443"/>
    </reaction>
</comment>
<reference evidence="16" key="1">
    <citation type="submission" date="2020-12" db="EMBL/GenBank/DDBJ databases">
        <title>Bacterial taxonomy.</title>
        <authorList>
            <person name="Pan X."/>
        </authorList>
    </citation>
    <scope>NUCLEOTIDE SEQUENCE</scope>
    <source>
        <strain evidence="16">B2012</strain>
    </source>
</reference>
<evidence type="ECO:0000256" key="8">
    <source>
        <dbReference type="ARBA" id="ARBA00022884"/>
    </source>
</evidence>
<dbReference type="GO" id="GO:0000049">
    <property type="term" value="F:tRNA binding"/>
    <property type="evidence" value="ECO:0007669"/>
    <property type="project" value="UniProtKB-KW"/>
</dbReference>
<dbReference type="Proteomes" id="UP000609531">
    <property type="component" value="Unassembled WGS sequence"/>
</dbReference>
<evidence type="ECO:0000313" key="16">
    <source>
        <dbReference type="EMBL" id="MBJ3774449.1"/>
    </source>
</evidence>
<evidence type="ECO:0000256" key="12">
    <source>
        <dbReference type="PIRNR" id="PIRNR006621"/>
    </source>
</evidence>
<feature type="domain" description="DUS-like FMN-binding" evidence="15">
    <location>
        <begin position="16"/>
        <end position="315"/>
    </location>
</feature>
<proteinExistence type="inferred from homology"/>
<feature type="binding site" evidence="14">
    <location>
        <position position="141"/>
    </location>
    <ligand>
        <name>FMN</name>
        <dbReference type="ChEBI" id="CHEBI:58210"/>
    </ligand>
</feature>
<organism evidence="16 17">
    <name type="scientific">Acuticoccus mangrovi</name>
    <dbReference type="NCBI Taxonomy" id="2796142"/>
    <lineage>
        <taxon>Bacteria</taxon>
        <taxon>Pseudomonadati</taxon>
        <taxon>Pseudomonadota</taxon>
        <taxon>Alphaproteobacteria</taxon>
        <taxon>Hyphomicrobiales</taxon>
        <taxon>Amorphaceae</taxon>
        <taxon>Acuticoccus</taxon>
    </lineage>
</organism>
<dbReference type="GO" id="GO:0050660">
    <property type="term" value="F:flavin adenine dinucleotide binding"/>
    <property type="evidence" value="ECO:0007669"/>
    <property type="project" value="InterPro"/>
</dbReference>
<dbReference type="InterPro" id="IPR035587">
    <property type="entry name" value="DUS-like_FMN-bd"/>
</dbReference>
<dbReference type="InterPro" id="IPR013785">
    <property type="entry name" value="Aldolase_TIM"/>
</dbReference>
<evidence type="ECO:0000256" key="4">
    <source>
        <dbReference type="ARBA" id="ARBA00022630"/>
    </source>
</evidence>
<dbReference type="EMBL" id="JAEKJA010000001">
    <property type="protein sequence ID" value="MBJ3774449.1"/>
    <property type="molecule type" value="Genomic_DNA"/>
</dbReference>
<keyword evidence="6 12" id="KW-0819">tRNA processing</keyword>
<dbReference type="InterPro" id="IPR004652">
    <property type="entry name" value="DusB-like"/>
</dbReference>
<comment type="catalytic activity">
    <reaction evidence="10">
        <text>a 5,6-dihydrouridine in tRNA + NADP(+) = a uridine in tRNA + NADPH + H(+)</text>
        <dbReference type="Rhea" id="RHEA:23624"/>
        <dbReference type="Rhea" id="RHEA-COMP:13339"/>
        <dbReference type="Rhea" id="RHEA-COMP:13887"/>
        <dbReference type="ChEBI" id="CHEBI:15378"/>
        <dbReference type="ChEBI" id="CHEBI:57783"/>
        <dbReference type="ChEBI" id="CHEBI:58349"/>
        <dbReference type="ChEBI" id="CHEBI:65315"/>
        <dbReference type="ChEBI" id="CHEBI:74443"/>
    </reaction>
</comment>
<keyword evidence="14" id="KW-0547">Nucleotide-binding</keyword>
<evidence type="ECO:0000259" key="15">
    <source>
        <dbReference type="Pfam" id="PF01207"/>
    </source>
</evidence>
<evidence type="ECO:0000256" key="2">
    <source>
        <dbReference type="ARBA" id="ARBA00002790"/>
    </source>
</evidence>
<evidence type="ECO:0000313" key="17">
    <source>
        <dbReference type="Proteomes" id="UP000609531"/>
    </source>
</evidence>
<evidence type="ECO:0000256" key="5">
    <source>
        <dbReference type="ARBA" id="ARBA00022643"/>
    </source>
</evidence>
<evidence type="ECO:0000256" key="11">
    <source>
        <dbReference type="ARBA" id="ARBA00048802"/>
    </source>
</evidence>
<dbReference type="InterPro" id="IPR001269">
    <property type="entry name" value="DUS_fam"/>
</dbReference>
<evidence type="ECO:0000256" key="9">
    <source>
        <dbReference type="ARBA" id="ARBA00023002"/>
    </source>
</evidence>
<dbReference type="CDD" id="cd02801">
    <property type="entry name" value="DUS_like_FMN"/>
    <property type="match status" value="1"/>
</dbReference>
<keyword evidence="5 12" id="KW-0288">FMN</keyword>
<dbReference type="NCBIfam" id="TIGR00737">
    <property type="entry name" value="nifR3_yhdG"/>
    <property type="match status" value="1"/>
</dbReference>
<comment type="caution">
    <text evidence="16">The sequence shown here is derived from an EMBL/GenBank/DDBJ whole genome shotgun (WGS) entry which is preliminary data.</text>
</comment>
<sequence>MDVLSIGRVRVPNRAILAPMSGISDWPFRQLAATYGAGLVVSEMVASDRLIARHEEARLRLEGRGLSAHVVQLAGCRADDLAEAARIAEAAGADVIDINMGCPAKRVVGGLAGSALMRDVDNAARLIAATVAAVAVPVTVKTRLGYDKTMMNAPELARRAEAEGAQLVTIHGRTRCQRYKGRADWPGIRRVKQAVTIPVVANGDVSDGEDARAILAQSGADAVMVGRAALGAPWLPGLIAAALDGTPAPRLPESPAALGEVAVEHVERLAGHAGAVHGVRLARKHVAAYADQLVGAPETLRRAALVAETPSEAVRAIRRLFGAAGAMALRGAAPDMALAA</sequence>
<protein>
    <recommendedName>
        <fullName evidence="12">tRNA-dihydrouridine synthase</fullName>
        <ecNumber evidence="12">1.3.1.-</ecNumber>
    </recommendedName>
</protein>
<accession>A0A934MJD3</accession>
<evidence type="ECO:0000256" key="13">
    <source>
        <dbReference type="PIRSR" id="PIRSR006621-1"/>
    </source>
</evidence>
<dbReference type="AlphaFoldDB" id="A0A934MJD3"/>
<dbReference type="InterPro" id="IPR024036">
    <property type="entry name" value="tRNA-dHydroUridine_Synthase_C"/>
</dbReference>
<feature type="binding site" evidence="14">
    <location>
        <position position="72"/>
    </location>
    <ligand>
        <name>FMN</name>
        <dbReference type="ChEBI" id="CHEBI:58210"/>
    </ligand>
</feature>
<comment type="similarity">
    <text evidence="12">Belongs to the dus family.</text>
</comment>
<dbReference type="Pfam" id="PF01207">
    <property type="entry name" value="Dus"/>
    <property type="match status" value="1"/>
</dbReference>
<feature type="binding site" evidence="14">
    <location>
        <position position="171"/>
    </location>
    <ligand>
        <name>FMN</name>
        <dbReference type="ChEBI" id="CHEBI:58210"/>
    </ligand>
</feature>
<dbReference type="GO" id="GO:0017150">
    <property type="term" value="F:tRNA dihydrouridine synthase activity"/>
    <property type="evidence" value="ECO:0007669"/>
    <property type="project" value="InterPro"/>
</dbReference>
<comment type="function">
    <text evidence="2 12">Catalyzes the synthesis of 5,6-dihydrouridine (D), a modified base found in the D-loop of most tRNAs, via the reduction of the C5-C6 double bond in target uridines.</text>
</comment>
<dbReference type="SUPFAM" id="SSF51395">
    <property type="entry name" value="FMN-linked oxidoreductases"/>
    <property type="match status" value="1"/>
</dbReference>
<feature type="binding site" evidence="14">
    <location>
        <begin position="226"/>
        <end position="227"/>
    </location>
    <ligand>
        <name>FMN</name>
        <dbReference type="ChEBI" id="CHEBI:58210"/>
    </ligand>
</feature>
<comment type="cofactor">
    <cofactor evidence="1 12 14">
        <name>FMN</name>
        <dbReference type="ChEBI" id="CHEBI:58210"/>
    </cofactor>
</comment>
<dbReference type="InterPro" id="IPR018517">
    <property type="entry name" value="tRNA_hU_synthase_CS"/>
</dbReference>
<dbReference type="PIRSF" id="PIRSF006621">
    <property type="entry name" value="Dus"/>
    <property type="match status" value="1"/>
</dbReference>
<keyword evidence="4 12" id="KW-0285">Flavoprotein</keyword>
<keyword evidence="8" id="KW-0694">RNA-binding</keyword>
<evidence type="ECO:0000256" key="6">
    <source>
        <dbReference type="ARBA" id="ARBA00022694"/>
    </source>
</evidence>
<feature type="active site" description="Proton donor" evidence="13">
    <location>
        <position position="102"/>
    </location>
</feature>
<evidence type="ECO:0000256" key="1">
    <source>
        <dbReference type="ARBA" id="ARBA00001917"/>
    </source>
</evidence>
<dbReference type="PROSITE" id="PS01136">
    <property type="entry name" value="UPF0034"/>
    <property type="match status" value="1"/>
</dbReference>
<keyword evidence="7" id="KW-0521">NADP</keyword>
<dbReference type="PANTHER" id="PTHR45846:SF1">
    <property type="entry name" value="TRNA-DIHYDROURIDINE(47) SYNTHASE [NAD(P)(+)]-LIKE"/>
    <property type="match status" value="1"/>
</dbReference>
<keyword evidence="9 12" id="KW-0560">Oxidoreductase</keyword>
<dbReference type="PANTHER" id="PTHR45846">
    <property type="entry name" value="TRNA-DIHYDROURIDINE(47) SYNTHASE [NAD(P)(+)]-LIKE"/>
    <property type="match status" value="1"/>
</dbReference>
<evidence type="ECO:0000256" key="14">
    <source>
        <dbReference type="PIRSR" id="PIRSR006621-2"/>
    </source>
</evidence>
<gene>
    <name evidence="16" type="primary">dusB</name>
    <name evidence="16" type="ORF">JCR33_02050</name>
</gene>